<protein>
    <submittedName>
        <fullName evidence="3">Stage 0 sporulation protein KA</fullName>
    </submittedName>
</protein>
<feature type="domain" description="Solute-binding protein family 5" evidence="2">
    <location>
        <begin position="79"/>
        <end position="458"/>
    </location>
</feature>
<dbReference type="Gene3D" id="3.90.76.10">
    <property type="entry name" value="Dipeptide-binding Protein, Domain 1"/>
    <property type="match status" value="1"/>
</dbReference>
<dbReference type="GeneID" id="63459462"/>
<dbReference type="STRING" id="1121387.GCA_000429885_02078"/>
<feature type="signal peptide" evidence="1">
    <location>
        <begin position="1"/>
        <end position="20"/>
    </location>
</feature>
<dbReference type="Gene3D" id="3.10.105.10">
    <property type="entry name" value="Dipeptide-binding Protein, Domain 3"/>
    <property type="match status" value="1"/>
</dbReference>
<accession>A0A239VHR2</accession>
<evidence type="ECO:0000256" key="1">
    <source>
        <dbReference type="SAM" id="SignalP"/>
    </source>
</evidence>
<organism evidence="3 4">
    <name type="scientific">Dermatophilus congolensis</name>
    <dbReference type="NCBI Taxonomy" id="1863"/>
    <lineage>
        <taxon>Bacteria</taxon>
        <taxon>Bacillati</taxon>
        <taxon>Actinomycetota</taxon>
        <taxon>Actinomycetes</taxon>
        <taxon>Micrococcales</taxon>
        <taxon>Dermatophilaceae</taxon>
        <taxon>Dermatophilus</taxon>
    </lineage>
</organism>
<name>A0A239VHR2_9MICO</name>
<evidence type="ECO:0000259" key="2">
    <source>
        <dbReference type="Pfam" id="PF00496"/>
    </source>
</evidence>
<dbReference type="AlphaFoldDB" id="A0A239VHR2"/>
<dbReference type="GO" id="GO:1904680">
    <property type="term" value="F:peptide transmembrane transporter activity"/>
    <property type="evidence" value="ECO:0007669"/>
    <property type="project" value="TreeGrafter"/>
</dbReference>
<dbReference type="Gene3D" id="3.40.190.10">
    <property type="entry name" value="Periplasmic binding protein-like II"/>
    <property type="match status" value="1"/>
</dbReference>
<dbReference type="GO" id="GO:0015833">
    <property type="term" value="P:peptide transport"/>
    <property type="evidence" value="ECO:0007669"/>
    <property type="project" value="TreeGrafter"/>
</dbReference>
<dbReference type="Pfam" id="PF00496">
    <property type="entry name" value="SBP_bac_5"/>
    <property type="match status" value="1"/>
</dbReference>
<dbReference type="InterPro" id="IPR000914">
    <property type="entry name" value="SBP_5_dom"/>
</dbReference>
<gene>
    <name evidence="3" type="primary">oppA_1</name>
    <name evidence="3" type="ORF">SAMEA4475696_01232</name>
</gene>
<reference evidence="3 4" key="1">
    <citation type="submission" date="2017-06" db="EMBL/GenBank/DDBJ databases">
        <authorList>
            <consortium name="Pathogen Informatics"/>
        </authorList>
    </citation>
    <scope>NUCLEOTIDE SEQUENCE [LARGE SCALE GENOMIC DNA]</scope>
    <source>
        <strain evidence="3 4">NCTC13039</strain>
    </source>
</reference>
<dbReference type="OrthoDB" id="9046151at2"/>
<dbReference type="RefSeq" id="WP_028327987.1">
    <property type="nucleotide sequence ID" value="NZ_JAAFNI010000001.1"/>
</dbReference>
<dbReference type="Proteomes" id="UP000242637">
    <property type="component" value="Chromosome 1"/>
</dbReference>
<dbReference type="PROSITE" id="PS51257">
    <property type="entry name" value="PROKAR_LIPOPROTEIN"/>
    <property type="match status" value="1"/>
</dbReference>
<dbReference type="EMBL" id="LT906453">
    <property type="protein sequence ID" value="SNV21446.1"/>
    <property type="molecule type" value="Genomic_DNA"/>
</dbReference>
<dbReference type="CDD" id="cd00995">
    <property type="entry name" value="PBP2_NikA_DppA_OppA_like"/>
    <property type="match status" value="1"/>
</dbReference>
<evidence type="ECO:0000313" key="3">
    <source>
        <dbReference type="EMBL" id="SNV21446.1"/>
    </source>
</evidence>
<sequence>MSIRTRAALAVGLSLTTLLAACGGGGSNGSKVEGGAVTMRGCNPQNPLITTSTSEVCGGDVLDAVSSGLVRYNAQSGAPEKDMAESIETTDNQHFTVKLKPGRKFSDGTEVKAKNFVDAWNWGAYGPNAQINSYFFEPIKGYEDLQSDKGAQPKAKEMSGLKVVDDHTFTIETTQKLANLEVRLGHTPFMPLPDVFFKDTEAYGKKPISAGPLMVENWTPNREIVLVKNPHYDGPDKTQVGKVTFRIYQNSDAAYKDAQAGNLDIDNDPPQSALINEKYKNDFKDRNISAPIAGNGTISFAPKETDPSVQNPKLRQALSMAIDRETISKQIFAGARVPATGWVPPAVDGHKAGGCGEYCTYNPTKAKQLLQEAGGYTGTLTFSYNADSDHGPWTKAVCNNIKQNLGINCVSTPVVDFKTFRTQITKHEMKGMFRSGWQMDYPSIENFLTPQFSTGGSSNDGKYSNPEFDKKLAEAAEAASLEEANKEYQDAESMLAEDMPSIPMFDYTRQVVYSDRISDIKITKKGTIDWASLKVKG</sequence>
<dbReference type="PANTHER" id="PTHR30290:SF83">
    <property type="entry name" value="ABC TRANSPORTER SUBSTRATE-BINDING PROTEIN"/>
    <property type="match status" value="1"/>
</dbReference>
<dbReference type="InterPro" id="IPR039424">
    <property type="entry name" value="SBP_5"/>
</dbReference>
<proteinExistence type="predicted"/>
<feature type="chain" id="PRO_5011218891" evidence="1">
    <location>
        <begin position="21"/>
        <end position="537"/>
    </location>
</feature>
<dbReference type="GO" id="GO:0042597">
    <property type="term" value="C:periplasmic space"/>
    <property type="evidence" value="ECO:0007669"/>
    <property type="project" value="UniProtKB-ARBA"/>
</dbReference>
<evidence type="ECO:0000313" key="4">
    <source>
        <dbReference type="Proteomes" id="UP000242637"/>
    </source>
</evidence>
<dbReference type="GO" id="GO:0043190">
    <property type="term" value="C:ATP-binding cassette (ABC) transporter complex"/>
    <property type="evidence" value="ECO:0007669"/>
    <property type="project" value="InterPro"/>
</dbReference>
<dbReference type="SUPFAM" id="SSF53850">
    <property type="entry name" value="Periplasmic binding protein-like II"/>
    <property type="match status" value="1"/>
</dbReference>
<keyword evidence="4" id="KW-1185">Reference proteome</keyword>
<dbReference type="KEGG" id="dco:SAMEA4475696_1232"/>
<dbReference type="PANTHER" id="PTHR30290">
    <property type="entry name" value="PERIPLASMIC BINDING COMPONENT OF ABC TRANSPORTER"/>
    <property type="match status" value="1"/>
</dbReference>
<dbReference type="PIRSF" id="PIRSF002741">
    <property type="entry name" value="MppA"/>
    <property type="match status" value="1"/>
</dbReference>
<keyword evidence="1" id="KW-0732">Signal</keyword>
<dbReference type="InterPro" id="IPR030678">
    <property type="entry name" value="Peptide/Ni-bd"/>
</dbReference>